<keyword evidence="1" id="KW-1133">Transmembrane helix</keyword>
<evidence type="ECO:0000256" key="1">
    <source>
        <dbReference type="SAM" id="Phobius"/>
    </source>
</evidence>
<evidence type="ECO:0008006" key="4">
    <source>
        <dbReference type="Google" id="ProtNLM"/>
    </source>
</evidence>
<keyword evidence="1" id="KW-0472">Membrane</keyword>
<feature type="transmembrane region" description="Helical" evidence="1">
    <location>
        <begin position="38"/>
        <end position="62"/>
    </location>
</feature>
<protein>
    <recommendedName>
        <fullName evidence="4">DUF1097 domain-containing protein</fullName>
    </recommendedName>
</protein>
<feature type="transmembrane region" description="Helical" evidence="1">
    <location>
        <begin position="12"/>
        <end position="31"/>
    </location>
</feature>
<feature type="transmembrane region" description="Helical" evidence="1">
    <location>
        <begin position="91"/>
        <end position="109"/>
    </location>
</feature>
<dbReference type="InterPro" id="IPR009476">
    <property type="entry name" value="DUF1097"/>
</dbReference>
<keyword evidence="1" id="KW-0812">Transmembrane</keyword>
<feature type="transmembrane region" description="Helical" evidence="1">
    <location>
        <begin position="115"/>
        <end position="132"/>
    </location>
</feature>
<organism evidence="2 3">
    <name type="scientific">Flagellimonas eckloniae</name>
    <dbReference type="NCBI Taxonomy" id="346185"/>
    <lineage>
        <taxon>Bacteria</taxon>
        <taxon>Pseudomonadati</taxon>
        <taxon>Bacteroidota</taxon>
        <taxon>Flavobacteriia</taxon>
        <taxon>Flavobacteriales</taxon>
        <taxon>Flavobacteriaceae</taxon>
        <taxon>Flagellimonas</taxon>
    </lineage>
</organism>
<sequence length="146" mass="14740">MIYGGLGIEEPLNFKGIGTAGFLGWATFYAAGGKKAGFVSGLATNLTGIGWGIIIVLIWTLIGGYSNYLGALVGVGIGAAGMCLQAHTRALAFIPGAFIGCSTFFALGATITPTVILTTVLGLIIGLSLGWISEAWGGKIATQLGA</sequence>
<dbReference type="EMBL" id="LCTZ01000002">
    <property type="protein sequence ID" value="KQC31552.1"/>
    <property type="molecule type" value="Genomic_DNA"/>
</dbReference>
<comment type="caution">
    <text evidence="2">The sequence shown here is derived from an EMBL/GenBank/DDBJ whole genome shotgun (WGS) entry which is preliminary data.</text>
</comment>
<dbReference type="Proteomes" id="UP000050827">
    <property type="component" value="Unassembled WGS sequence"/>
</dbReference>
<name>A0A0Q0XQV1_9FLAO</name>
<keyword evidence="3" id="KW-1185">Reference proteome</keyword>
<gene>
    <name evidence="2" type="ORF">AAY42_01405</name>
</gene>
<evidence type="ECO:0000313" key="2">
    <source>
        <dbReference type="EMBL" id="KQC31552.1"/>
    </source>
</evidence>
<evidence type="ECO:0000313" key="3">
    <source>
        <dbReference type="Proteomes" id="UP000050827"/>
    </source>
</evidence>
<proteinExistence type="predicted"/>
<reference evidence="2 3" key="1">
    <citation type="submission" date="2015-04" db="EMBL/GenBank/DDBJ databases">
        <title>Complete genome of flavobacterium.</title>
        <authorList>
            <person name="Kwon Y.M."/>
            <person name="Kim S.-J."/>
        </authorList>
    </citation>
    <scope>NUCLEOTIDE SEQUENCE [LARGE SCALE GENOMIC DNA]</scope>
    <source>
        <strain evidence="2 3">DK169</strain>
    </source>
</reference>
<accession>A0A0Q0XQV1</accession>
<dbReference type="STRING" id="346185.AAY42_01405"/>
<dbReference type="AlphaFoldDB" id="A0A0Q0XQV1"/>
<dbReference type="Pfam" id="PF06496">
    <property type="entry name" value="DUF1097"/>
    <property type="match status" value="1"/>
</dbReference>
<dbReference type="PATRIC" id="fig|1547436.3.peg.294"/>